<feature type="compositionally biased region" description="Polar residues" evidence="1">
    <location>
        <begin position="16"/>
        <end position="25"/>
    </location>
</feature>
<comment type="caution">
    <text evidence="2">The sequence shown here is derived from an EMBL/GenBank/DDBJ whole genome shotgun (WGS) entry which is preliminary data.</text>
</comment>
<protein>
    <submittedName>
        <fullName evidence="2">Uncharacterized protein</fullName>
    </submittedName>
</protein>
<dbReference type="EMBL" id="AYRZ02000004">
    <property type="protein sequence ID" value="PHT85065.1"/>
    <property type="molecule type" value="Genomic_DNA"/>
</dbReference>
<evidence type="ECO:0000313" key="3">
    <source>
        <dbReference type="Proteomes" id="UP000222542"/>
    </source>
</evidence>
<evidence type="ECO:0000256" key="1">
    <source>
        <dbReference type="SAM" id="MobiDB-lite"/>
    </source>
</evidence>
<organism evidence="2 3">
    <name type="scientific">Capsicum annuum</name>
    <name type="common">Capsicum pepper</name>
    <dbReference type="NCBI Taxonomy" id="4072"/>
    <lineage>
        <taxon>Eukaryota</taxon>
        <taxon>Viridiplantae</taxon>
        <taxon>Streptophyta</taxon>
        <taxon>Embryophyta</taxon>
        <taxon>Tracheophyta</taxon>
        <taxon>Spermatophyta</taxon>
        <taxon>Magnoliopsida</taxon>
        <taxon>eudicotyledons</taxon>
        <taxon>Gunneridae</taxon>
        <taxon>Pentapetalae</taxon>
        <taxon>asterids</taxon>
        <taxon>lamiids</taxon>
        <taxon>Solanales</taxon>
        <taxon>Solanaceae</taxon>
        <taxon>Solanoideae</taxon>
        <taxon>Capsiceae</taxon>
        <taxon>Capsicum</taxon>
    </lineage>
</organism>
<dbReference type="Gramene" id="PHT85065">
    <property type="protein sequence ID" value="PHT85065"/>
    <property type="gene ID" value="T459_13508"/>
</dbReference>
<evidence type="ECO:0000313" key="2">
    <source>
        <dbReference type="EMBL" id="PHT85065.1"/>
    </source>
</evidence>
<reference evidence="2 3" key="1">
    <citation type="journal article" date="2014" name="Nat. Genet.">
        <title>Genome sequence of the hot pepper provides insights into the evolution of pungency in Capsicum species.</title>
        <authorList>
            <person name="Kim S."/>
            <person name="Park M."/>
            <person name="Yeom S.I."/>
            <person name="Kim Y.M."/>
            <person name="Lee J.M."/>
            <person name="Lee H.A."/>
            <person name="Seo E."/>
            <person name="Choi J."/>
            <person name="Cheong K."/>
            <person name="Kim K.T."/>
            <person name="Jung K."/>
            <person name="Lee G.W."/>
            <person name="Oh S.K."/>
            <person name="Bae C."/>
            <person name="Kim S.B."/>
            <person name="Lee H.Y."/>
            <person name="Kim S.Y."/>
            <person name="Kim M.S."/>
            <person name="Kang B.C."/>
            <person name="Jo Y.D."/>
            <person name="Yang H.B."/>
            <person name="Jeong H.J."/>
            <person name="Kang W.H."/>
            <person name="Kwon J.K."/>
            <person name="Shin C."/>
            <person name="Lim J.Y."/>
            <person name="Park J.H."/>
            <person name="Huh J.H."/>
            <person name="Kim J.S."/>
            <person name="Kim B.D."/>
            <person name="Cohen O."/>
            <person name="Paran I."/>
            <person name="Suh M.C."/>
            <person name="Lee S.B."/>
            <person name="Kim Y.K."/>
            <person name="Shin Y."/>
            <person name="Noh S.J."/>
            <person name="Park J."/>
            <person name="Seo Y.S."/>
            <person name="Kwon S.Y."/>
            <person name="Kim H.A."/>
            <person name="Park J.M."/>
            <person name="Kim H.J."/>
            <person name="Choi S.B."/>
            <person name="Bosland P.W."/>
            <person name="Reeves G."/>
            <person name="Jo S.H."/>
            <person name="Lee B.W."/>
            <person name="Cho H.T."/>
            <person name="Choi H.S."/>
            <person name="Lee M.S."/>
            <person name="Yu Y."/>
            <person name="Do Choi Y."/>
            <person name="Park B.S."/>
            <person name="van Deynze A."/>
            <person name="Ashrafi H."/>
            <person name="Hill T."/>
            <person name="Kim W.T."/>
            <person name="Pai H.S."/>
            <person name="Ahn H.K."/>
            <person name="Yeam I."/>
            <person name="Giovannoni J.J."/>
            <person name="Rose J.K."/>
            <person name="Sorensen I."/>
            <person name="Lee S.J."/>
            <person name="Kim R.W."/>
            <person name="Choi I.Y."/>
            <person name="Choi B.S."/>
            <person name="Lim J.S."/>
            <person name="Lee Y.H."/>
            <person name="Choi D."/>
        </authorList>
    </citation>
    <scope>NUCLEOTIDE SEQUENCE [LARGE SCALE GENOMIC DNA]</scope>
    <source>
        <strain evidence="3">cv. CM334</strain>
    </source>
</reference>
<feature type="region of interest" description="Disordered" evidence="1">
    <location>
        <begin position="1"/>
        <end position="31"/>
    </location>
</feature>
<accession>A0A2G2ZSW8</accession>
<sequence length="102" mass="10921">MSSDDPLHNAGGHLKPSSTPSPAGDSTTLTSSSSWRRFSVHSFAFSALLPLLAATGSVGSPEVLPGIQRLHQLRRIKVRTLPVLLAGRFWSLRDVISAVSCR</sequence>
<reference evidence="2 3" key="2">
    <citation type="journal article" date="2017" name="Genome Biol.">
        <title>New reference genome sequences of hot pepper reveal the massive evolution of plant disease-resistance genes by retroduplication.</title>
        <authorList>
            <person name="Kim S."/>
            <person name="Park J."/>
            <person name="Yeom S.I."/>
            <person name="Kim Y.M."/>
            <person name="Seo E."/>
            <person name="Kim K.T."/>
            <person name="Kim M.S."/>
            <person name="Lee J.M."/>
            <person name="Cheong K."/>
            <person name="Shin H.S."/>
            <person name="Kim S.B."/>
            <person name="Han K."/>
            <person name="Lee J."/>
            <person name="Park M."/>
            <person name="Lee H.A."/>
            <person name="Lee H.Y."/>
            <person name="Lee Y."/>
            <person name="Oh S."/>
            <person name="Lee J.H."/>
            <person name="Choi E."/>
            <person name="Choi E."/>
            <person name="Lee S.E."/>
            <person name="Jeon J."/>
            <person name="Kim H."/>
            <person name="Choi G."/>
            <person name="Song H."/>
            <person name="Lee J."/>
            <person name="Lee S.C."/>
            <person name="Kwon J.K."/>
            <person name="Lee H.Y."/>
            <person name="Koo N."/>
            <person name="Hong Y."/>
            <person name="Kim R.W."/>
            <person name="Kang W.H."/>
            <person name="Huh J.H."/>
            <person name="Kang B.C."/>
            <person name="Yang T.J."/>
            <person name="Lee Y.H."/>
            <person name="Bennetzen J.L."/>
            <person name="Choi D."/>
        </authorList>
    </citation>
    <scope>NUCLEOTIDE SEQUENCE [LARGE SCALE GENOMIC DNA]</scope>
    <source>
        <strain evidence="3">cv. CM334</strain>
    </source>
</reference>
<dbReference type="Proteomes" id="UP000222542">
    <property type="component" value="Unassembled WGS sequence"/>
</dbReference>
<dbReference type="AlphaFoldDB" id="A0A2G2ZSW8"/>
<gene>
    <name evidence="2" type="ORF">T459_13508</name>
</gene>
<proteinExistence type="predicted"/>
<keyword evidence="3" id="KW-1185">Reference proteome</keyword>
<name>A0A2G2ZSW8_CAPAN</name>